<reference evidence="4" key="1">
    <citation type="submission" date="2021-01" db="EMBL/GenBank/DDBJ databases">
        <authorList>
            <person name="Corre E."/>
            <person name="Pelletier E."/>
            <person name="Niang G."/>
            <person name="Scheremetjew M."/>
            <person name="Finn R."/>
            <person name="Kale V."/>
            <person name="Holt S."/>
            <person name="Cochrane G."/>
            <person name="Meng A."/>
            <person name="Brown T."/>
            <person name="Cohen L."/>
        </authorList>
    </citation>
    <scope>NUCLEOTIDE SEQUENCE</scope>
    <source>
        <strain evidence="4">CCMP2084</strain>
    </source>
</reference>
<feature type="region of interest" description="Disordered" evidence="2">
    <location>
        <begin position="1"/>
        <end position="28"/>
    </location>
</feature>
<comment type="subcellular location">
    <subcellularLocation>
        <location evidence="1">Nucleus</location>
    </subcellularLocation>
</comment>
<comment type="similarity">
    <text evidence="1">Belongs to the ORC2 family.</text>
</comment>
<dbReference type="GO" id="GO:0005664">
    <property type="term" value="C:nuclear origin of replication recognition complex"/>
    <property type="evidence" value="ECO:0007669"/>
    <property type="project" value="UniProtKB-UniRule"/>
</dbReference>
<feature type="region of interest" description="Disordered" evidence="2">
    <location>
        <begin position="201"/>
        <end position="249"/>
    </location>
</feature>
<dbReference type="EMBL" id="HBHQ01003536">
    <property type="protein sequence ID" value="CAD9810515.1"/>
    <property type="molecule type" value="Transcribed_RNA"/>
</dbReference>
<keyword evidence="1" id="KW-0539">Nucleus</keyword>
<feature type="domain" description="Origin recognition complex subunit 2 RecA-like" evidence="3">
    <location>
        <begin position="312"/>
        <end position="474"/>
    </location>
</feature>
<keyword evidence="1" id="KW-0235">DNA replication</keyword>
<protein>
    <recommendedName>
        <fullName evidence="1">Origin recognition complex subunit 2</fullName>
    </recommendedName>
</protein>
<comment type="function">
    <text evidence="1">Component of the origin recognition complex (ORC) that binds origins of replication. DNA-binding is ATP-dependent. ORC is required to assemble the pre-replication complex necessary to initiate DNA replication.</text>
</comment>
<comment type="subunit">
    <text evidence="1">Component of the origin recognition complex (ORC).</text>
</comment>
<dbReference type="InterPro" id="IPR007220">
    <property type="entry name" value="ORC2"/>
</dbReference>
<name>A0A7S2U9D3_9STRA</name>
<dbReference type="GO" id="GO:0006260">
    <property type="term" value="P:DNA replication"/>
    <property type="evidence" value="ECO:0007669"/>
    <property type="project" value="UniProtKB-UniRule"/>
</dbReference>
<dbReference type="GO" id="GO:0003688">
    <property type="term" value="F:DNA replication origin binding"/>
    <property type="evidence" value="ECO:0007669"/>
    <property type="project" value="UniProtKB-UniRule"/>
</dbReference>
<feature type="compositionally biased region" description="Basic and acidic residues" evidence="2">
    <location>
        <begin position="218"/>
        <end position="235"/>
    </location>
</feature>
<evidence type="ECO:0000259" key="3">
    <source>
        <dbReference type="Pfam" id="PF04084"/>
    </source>
</evidence>
<dbReference type="AlphaFoldDB" id="A0A7S2U9D3"/>
<evidence type="ECO:0000313" key="4">
    <source>
        <dbReference type="EMBL" id="CAD9810515.1"/>
    </source>
</evidence>
<dbReference type="PANTHER" id="PTHR14052">
    <property type="entry name" value="ORIGIN RECOGNITION COMPLEX SUBUNIT 2"/>
    <property type="match status" value="1"/>
</dbReference>
<accession>A0A7S2U9D3</accession>
<proteinExistence type="inferred from homology"/>
<gene>
    <name evidence="4" type="ORF">ASEP1449_LOCUS2338</name>
</gene>
<dbReference type="Pfam" id="PF04084">
    <property type="entry name" value="RecA-like_ORC2"/>
    <property type="match status" value="1"/>
</dbReference>
<evidence type="ECO:0000256" key="1">
    <source>
        <dbReference type="RuleBase" id="RU368084"/>
    </source>
</evidence>
<organism evidence="4">
    <name type="scientific">Attheya septentrionalis</name>
    <dbReference type="NCBI Taxonomy" id="420275"/>
    <lineage>
        <taxon>Eukaryota</taxon>
        <taxon>Sar</taxon>
        <taxon>Stramenopiles</taxon>
        <taxon>Ochrophyta</taxon>
        <taxon>Bacillariophyta</taxon>
        <taxon>Coscinodiscophyceae</taxon>
        <taxon>Chaetocerotophycidae</taxon>
        <taxon>Chaetocerotales</taxon>
        <taxon>Attheyaceae</taxon>
        <taxon>Attheya</taxon>
    </lineage>
</organism>
<evidence type="ECO:0000256" key="2">
    <source>
        <dbReference type="SAM" id="MobiDB-lite"/>
    </source>
</evidence>
<sequence>MATNLSADPTKSVEEKNDNPSEDLGIETPEVILNNDGGDVVAQEIAGNHDNASSEMNVEVGVGVRWESKNTHEETDPSGASEFSSTTEWEISASAVEKSHEVTVDRDALRAFQLITAVHDNDFFYEVWAAMKAMKPPWQHQGMKYITPNGTNTFETAKEMQRYLDLDPSLVSKAGRCHARKLRDDLLEAVFLKRLQEKQKKGNQKRTLLDSDAVNLDSNKKTKDQRVEETEHKSDSPTTINRENRTKENISVTAMERGAEIWLAKPKPIRKIKHSEVEEQKVADLVFPSPKESADSIQTTLSLKQKEKDCLEQIEKDFKDQFSTWIFLLGSHHSLLLYGFGSKHALLESFVLDELKFHGDVLVIQGYKFPTIHKIVELMKDLVSGNEFGGNALIRGAAMGEYLAQTRQRPLFLVIHNLDGLRSRATHDFLSSLVSNSASSSRRMVRLVASIDHVNTSALLWTVETTEKYSWIWKKTNTYRPYYKEVAASESNTGSSFSRHKLKQNAQKESLASIIQSGKGLRNVLRSLAPRHAEVLQALSILILEQSTVTSGSVSNTHVSYPALKRMCRDERWIKMTDAAFQLVFQELKDHGMLEYEINKEESTMMLSMPHPREVLQEVVDFQP</sequence>
<dbReference type="InterPro" id="IPR056772">
    <property type="entry name" value="RecA-like_ORC2"/>
</dbReference>
<dbReference type="PANTHER" id="PTHR14052:SF0">
    <property type="entry name" value="ORIGIN RECOGNITION COMPLEX SUBUNIT 2"/>
    <property type="match status" value="1"/>
</dbReference>